<organism evidence="2 3">
    <name type="scientific">Paramagnetospirillum magnetotacticum MS-1</name>
    <dbReference type="NCBI Taxonomy" id="272627"/>
    <lineage>
        <taxon>Bacteria</taxon>
        <taxon>Pseudomonadati</taxon>
        <taxon>Pseudomonadota</taxon>
        <taxon>Alphaproteobacteria</taxon>
        <taxon>Rhodospirillales</taxon>
        <taxon>Magnetospirillaceae</taxon>
        <taxon>Paramagnetospirillum</taxon>
    </lineage>
</organism>
<dbReference type="STRING" id="272627.CCC_03315"/>
<proteinExistence type="predicted"/>
<feature type="region of interest" description="Disordered" evidence="1">
    <location>
        <begin position="131"/>
        <end position="208"/>
    </location>
</feature>
<sequence length="1166" mass="125625">MGVSDSRRRKLGPALSFLFLLLCLILGPAAGVVAQTSPRAAEHDGFGRLVFDWDAPVKFSAETVNSQLIIRFDRPISGDPKAVLKPLARYLKGVTLSPDRKMATFPLAVPVQIKSFQTGTNSVVIDLSETKATSSASAPPPPEQALPPAEIPAIPPAEAPAGQTAAKAPAKAAPETPKAPDTPKAPEPAKPPESAKPQGPATDLMVRGGEHTGFNRLVFDWPKPVGYSVDEGNGTASINFDRPANVNVTSLKASLPADVGFLEAKPNGKGTSVILSLPPGMRVRHFTSGPRVAVDLVRPAGAPPPPRANGAVPPPLAPAPGTEEQPPALKPLDQQGLPPAEANLPGKANGKPPAVAPQAPAEAEAAPPQGDDIRAVPTGKVVSLGFAFDKPVGAAVFRRSGWLWAVFDLKAEMDTKLLKRTGGDVVLHVEQIQGFKGTAVRMITRPGFNPSVRKEGQLWVLDIHEQPIAPKAGMDVSTQMDFQERGRVVIKTTDGSAPMILRDPEVGDSIHVVTVPAIGAGVRVGREYPGAELLPTAQGIAMIPRADTVRLDSNRETVEITQPGGLYLSPMLAAESPTGTGGKVAVDGSMGAEVMTTGPLDISKWLRGGNDKFVDDHRKLIGRLAHVRPDEKNAQRMEIARHYLANGFGAEALGELRVMAAVDPLIVDTPPYRAVRGAASFLMGRDADAIIDLSTPALKGDARVQLFLAAAQARSLPDPGKNALVLRLAPDDIKGWPRNLRIGIGEIAAKTVAKAGDSKGAARIVDSMMGPGLSRRDVGKLAYLSGMAAQAGKQWDTAISRYRDAEASESRPDRAYAARDRVELMLRLNKMTPAEAIHDLEKLRFAWRGEDFEFQLLRRLGQLQIAAGRYGEGLRAMHSLVANYPDHPEIGQVQEEMSDTFNRLFLMGEAEKLSPVVAIGLYDEFQELTPSGTKGDEMIRRLADRLAGVDLLERAGELLRHQVEFRLSGLDKARIGTRLAFLNLSDRKPGLALEALEASEVPEIPTDLAAQRRYIRVQALTDLGRSAEALALIINDQSEEANRLRGDINWKLKRWPEAAAALESTIQKPIGNRALEPAMARRLLDTATAMTLAKDERGLTRLRRGYGALMGQTEWKEAFDLLTSEPERGIIDYRRLGEKIKQVQDFQTFMGEWQKRVKAKGLSSIN</sequence>
<dbReference type="AlphaFoldDB" id="A0A0C2UGN0"/>
<evidence type="ECO:0008006" key="4">
    <source>
        <dbReference type="Google" id="ProtNLM"/>
    </source>
</evidence>
<comment type="caution">
    <text evidence="2">The sequence shown here is derived from an EMBL/GenBank/DDBJ whole genome shotgun (WGS) entry which is preliminary data.</text>
</comment>
<dbReference type="EMBL" id="JXSL01000009">
    <property type="protein sequence ID" value="KIM00713.1"/>
    <property type="molecule type" value="Genomic_DNA"/>
</dbReference>
<gene>
    <name evidence="2" type="ORF">CCC_03315</name>
</gene>
<name>A0A0C2UGN0_PARME</name>
<evidence type="ECO:0000256" key="1">
    <source>
        <dbReference type="SAM" id="MobiDB-lite"/>
    </source>
</evidence>
<evidence type="ECO:0000313" key="2">
    <source>
        <dbReference type="EMBL" id="KIM00713.1"/>
    </source>
</evidence>
<feature type="region of interest" description="Disordered" evidence="1">
    <location>
        <begin position="296"/>
        <end position="374"/>
    </location>
</feature>
<dbReference type="Proteomes" id="UP000031971">
    <property type="component" value="Unassembled WGS sequence"/>
</dbReference>
<reference evidence="2 3" key="1">
    <citation type="submission" date="2015-01" db="EMBL/GenBank/DDBJ databases">
        <title>Genome Sequence of Magnetospirillum magnetotacticum Strain MS-1.</title>
        <authorList>
            <person name="Marinov G.K."/>
            <person name="Smalley M.D."/>
            <person name="DeSalvo G."/>
        </authorList>
    </citation>
    <scope>NUCLEOTIDE SEQUENCE [LARGE SCALE GENOMIC DNA]</scope>
    <source>
        <strain evidence="2 3">MS-1</strain>
    </source>
</reference>
<feature type="compositionally biased region" description="Low complexity" evidence="1">
    <location>
        <begin position="159"/>
        <end position="176"/>
    </location>
</feature>
<evidence type="ECO:0000313" key="3">
    <source>
        <dbReference type="Proteomes" id="UP000031971"/>
    </source>
</evidence>
<feature type="compositionally biased region" description="Low complexity" evidence="1">
    <location>
        <begin position="352"/>
        <end position="369"/>
    </location>
</feature>
<feature type="compositionally biased region" description="Pro residues" evidence="1">
    <location>
        <begin position="301"/>
        <end position="318"/>
    </location>
</feature>
<feature type="compositionally biased region" description="Pro residues" evidence="1">
    <location>
        <begin position="138"/>
        <end position="158"/>
    </location>
</feature>
<protein>
    <recommendedName>
        <fullName evidence="4">Tetratricopeptide repeat protein</fullName>
    </recommendedName>
</protein>
<dbReference type="Gene3D" id="1.25.40.10">
    <property type="entry name" value="Tetratricopeptide repeat domain"/>
    <property type="match status" value="1"/>
</dbReference>
<dbReference type="SUPFAM" id="SSF48452">
    <property type="entry name" value="TPR-like"/>
    <property type="match status" value="1"/>
</dbReference>
<dbReference type="InterPro" id="IPR011990">
    <property type="entry name" value="TPR-like_helical_dom_sf"/>
</dbReference>
<keyword evidence="3" id="KW-1185">Reference proteome</keyword>
<accession>A0A0C2UGN0</accession>